<protein>
    <submittedName>
        <fullName evidence="2">Uncharacterized protein</fullName>
    </submittedName>
</protein>
<organism evidence="2">
    <name type="scientific">marine sediment metagenome</name>
    <dbReference type="NCBI Taxonomy" id="412755"/>
    <lineage>
        <taxon>unclassified sequences</taxon>
        <taxon>metagenomes</taxon>
        <taxon>ecological metagenomes</taxon>
    </lineage>
</organism>
<gene>
    <name evidence="2" type="ORF">MGSAQ_000420</name>
</gene>
<accession>A0A1B6NXA8</accession>
<dbReference type="EMBL" id="AYSL01000167">
    <property type="protein sequence ID" value="KTF08084.1"/>
    <property type="molecule type" value="Genomic_DNA"/>
</dbReference>
<evidence type="ECO:0000313" key="2">
    <source>
        <dbReference type="EMBL" id="KTF08084.1"/>
    </source>
</evidence>
<name>A0A1B6NXA8_9ZZZZ</name>
<feature type="region of interest" description="Disordered" evidence="1">
    <location>
        <begin position="1"/>
        <end position="25"/>
    </location>
</feature>
<sequence length="40" mass="4374">MPSCGHGYHARRASRPGRPPSHCPTGCAARCATRRDPRSR</sequence>
<reference evidence="2" key="1">
    <citation type="submission" date="2013-11" db="EMBL/GenBank/DDBJ databases">
        <title>Microbial diversity, functional groups and degradation webs in Northern and Southern Mediterranean and Red Sea marine crude oil polluted sites.</title>
        <authorList>
            <person name="Daffonchio D."/>
            <person name="Mapelli F."/>
            <person name="Ferrer M."/>
            <person name="Richter M."/>
            <person name="Cherif A."/>
            <person name="Malkawi H.I."/>
            <person name="Yakimov M.M."/>
            <person name="Abdel-Fattah Y.R."/>
            <person name="Blaghen M."/>
            <person name="Golyshin P.N."/>
            <person name="Kalogerakis N."/>
            <person name="Boon N."/>
            <person name="Magagnini M."/>
            <person name="Fava F."/>
        </authorList>
    </citation>
    <scope>NUCLEOTIDE SEQUENCE</scope>
</reference>
<dbReference type="AlphaFoldDB" id="A0A1B6NXA8"/>
<comment type="caution">
    <text evidence="2">The sequence shown here is derived from an EMBL/GenBank/DDBJ whole genome shotgun (WGS) entry which is preliminary data.</text>
</comment>
<proteinExistence type="predicted"/>
<evidence type="ECO:0000256" key="1">
    <source>
        <dbReference type="SAM" id="MobiDB-lite"/>
    </source>
</evidence>